<evidence type="ECO:0000313" key="7">
    <source>
        <dbReference type="Proteomes" id="UP000054524"/>
    </source>
</evidence>
<dbReference type="RefSeq" id="XP_052904580.1">
    <property type="nucleotide sequence ID" value="XM_053048775.1"/>
</dbReference>
<evidence type="ECO:0000256" key="1">
    <source>
        <dbReference type="ARBA" id="ARBA00005234"/>
    </source>
</evidence>
<keyword evidence="4" id="KW-0788">Thiol protease</keyword>
<dbReference type="GO" id="GO:0016926">
    <property type="term" value="P:protein desumoylation"/>
    <property type="evidence" value="ECO:0007669"/>
    <property type="project" value="TreeGrafter"/>
</dbReference>
<dbReference type="GeneID" id="77676110"/>
<reference evidence="6 7" key="1">
    <citation type="journal article" date="2014" name="Genome Announc.">
        <title>Genome Sequence of the Microsporidian Species Nematocida sp1 Strain ERTm6 (ATCC PRA-372).</title>
        <authorList>
            <person name="Bakowski M.A."/>
            <person name="Priest M."/>
            <person name="Young S."/>
            <person name="Cuomo C.A."/>
            <person name="Troemel E.R."/>
        </authorList>
    </citation>
    <scope>NUCLEOTIDE SEQUENCE [LARGE SCALE GENOMIC DNA]</scope>
    <source>
        <strain evidence="6 7">ERTm6</strain>
    </source>
</reference>
<accession>A0A086J1K7</accession>
<keyword evidence="3" id="KW-0378">Hydrolase</keyword>
<dbReference type="PROSITE" id="PS50600">
    <property type="entry name" value="ULP_PROTEASE"/>
    <property type="match status" value="1"/>
</dbReference>
<evidence type="ECO:0000259" key="5">
    <source>
        <dbReference type="PROSITE" id="PS50600"/>
    </source>
</evidence>
<dbReference type="GO" id="GO:0005634">
    <property type="term" value="C:nucleus"/>
    <property type="evidence" value="ECO:0007669"/>
    <property type="project" value="TreeGrafter"/>
</dbReference>
<protein>
    <recommendedName>
        <fullName evidence="5">Ubiquitin-like protease family profile domain-containing protein</fullName>
    </recommendedName>
</protein>
<dbReference type="OrthoDB" id="1939479at2759"/>
<dbReference type="GO" id="GO:0016929">
    <property type="term" value="F:deSUMOylase activity"/>
    <property type="evidence" value="ECO:0007669"/>
    <property type="project" value="TreeGrafter"/>
</dbReference>
<keyword evidence="2" id="KW-0645">Protease</keyword>
<dbReference type="GO" id="GO:0006508">
    <property type="term" value="P:proteolysis"/>
    <property type="evidence" value="ECO:0007669"/>
    <property type="project" value="UniProtKB-KW"/>
</dbReference>
<keyword evidence="7" id="KW-1185">Reference proteome</keyword>
<evidence type="ECO:0000256" key="4">
    <source>
        <dbReference type="ARBA" id="ARBA00022807"/>
    </source>
</evidence>
<evidence type="ECO:0000256" key="2">
    <source>
        <dbReference type="ARBA" id="ARBA00022670"/>
    </source>
</evidence>
<dbReference type="AlphaFoldDB" id="A0A086J1K7"/>
<dbReference type="PANTHER" id="PTHR12606:SF10">
    <property type="entry name" value="SENTRIN-SPECIFIC PROTEASE 5"/>
    <property type="match status" value="1"/>
</dbReference>
<dbReference type="InterPro" id="IPR038765">
    <property type="entry name" value="Papain-like_cys_pep_sf"/>
</dbReference>
<proteinExistence type="inferred from homology"/>
<organism evidence="6 7">
    <name type="scientific">Nematocida ausubeli (strain ATCC PRA-371 / ERTm2)</name>
    <name type="common">Nematode killer fungus</name>
    <dbReference type="NCBI Taxonomy" id="1913371"/>
    <lineage>
        <taxon>Eukaryota</taxon>
        <taxon>Fungi</taxon>
        <taxon>Fungi incertae sedis</taxon>
        <taxon>Microsporidia</taxon>
        <taxon>Nematocida</taxon>
    </lineage>
</organism>
<dbReference type="InterPro" id="IPR003653">
    <property type="entry name" value="Peptidase_C48_C"/>
</dbReference>
<evidence type="ECO:0000256" key="3">
    <source>
        <dbReference type="ARBA" id="ARBA00022801"/>
    </source>
</evidence>
<dbReference type="PANTHER" id="PTHR12606">
    <property type="entry name" value="SENTRIN/SUMO-SPECIFIC PROTEASE"/>
    <property type="match status" value="1"/>
</dbReference>
<dbReference type="HOGENOM" id="CLU_1496628_0_0_1"/>
<evidence type="ECO:0000313" key="6">
    <source>
        <dbReference type="EMBL" id="KFG26025.1"/>
    </source>
</evidence>
<comment type="caution">
    <text evidence="6">The sequence shown here is derived from an EMBL/GenBank/DDBJ whole genome shotgun (WGS) entry which is preliminary data.</text>
</comment>
<dbReference type="EMBL" id="AKIJ01000003">
    <property type="protein sequence ID" value="KFG26025.1"/>
    <property type="molecule type" value="Genomic_DNA"/>
</dbReference>
<name>A0A086J1K7_NEMA1</name>
<dbReference type="Gene3D" id="3.40.395.10">
    <property type="entry name" value="Adenoviral Proteinase, Chain A"/>
    <property type="match status" value="1"/>
</dbReference>
<gene>
    <name evidence="6" type="ORF">NESG_01137</name>
</gene>
<dbReference type="Proteomes" id="UP000054524">
    <property type="component" value="Unassembled WGS sequence"/>
</dbReference>
<comment type="similarity">
    <text evidence="1">Belongs to the peptidase C48 family.</text>
</comment>
<sequence>MDWLDDMDINLSLKIIADSSPDAAMVGYPIPPQSKISTLIYSSFYFESLRLRGMECISKWIEGLDLSKINSIIFPVYSENHWSLCYIDVKKETAKVFDSLRPCHLEISSVLLLHSHVKKVLYSSKCTQQKNGSDCGRYVLYYARCLVANKRDRLNREVPPKFLYKLQKWIKKRREECAEKERKELNNM</sequence>
<dbReference type="SUPFAM" id="SSF54001">
    <property type="entry name" value="Cysteine proteinases"/>
    <property type="match status" value="1"/>
</dbReference>
<dbReference type="Pfam" id="PF02902">
    <property type="entry name" value="Peptidase_C48"/>
    <property type="match status" value="1"/>
</dbReference>
<feature type="domain" description="Ubiquitin-like protease family profile" evidence="5">
    <location>
        <begin position="1"/>
        <end position="146"/>
    </location>
</feature>